<accession>A0A9W8Y6U6</accession>
<dbReference type="EMBL" id="JAPEUY010000011">
    <property type="protein sequence ID" value="KAJ4368457.1"/>
    <property type="molecule type" value="Genomic_DNA"/>
</dbReference>
<dbReference type="Gene3D" id="3.90.1300.10">
    <property type="entry name" value="Amidase signature (AS) domain"/>
    <property type="match status" value="1"/>
</dbReference>
<evidence type="ECO:0000313" key="1">
    <source>
        <dbReference type="EMBL" id="KAJ4368457.1"/>
    </source>
</evidence>
<dbReference type="PANTHER" id="PTHR42678:SF11">
    <property type="entry name" value="AMIDASE FAMILY PROTEIN"/>
    <property type="match status" value="1"/>
</dbReference>
<name>A0A9W8Y6U6_9PLEO</name>
<dbReference type="AlphaFoldDB" id="A0A9W8Y6U6"/>
<protein>
    <submittedName>
        <fullName evidence="1">Uncharacterized protein</fullName>
    </submittedName>
</protein>
<sequence length="426" mass="46653">MLAVLDILMVKDNDTTCDFLRGQSFVRLLELEDVRPDSFPSLAIAESLKGMRISVPRVFIGEDDPAAVPNRSVQLSKKFDIPAVTNYDLPPWDAQVETDWPIPHYYNYSGGPNWTFVAAYAWDDFLAMVDDENSIISLAYVNPSLVFPQLPGALPDRYSNQLSNRTGSYDRYVEIAQKRNAEDIFGLPNVGAWLQSLEYRHIADLENWMDDKSLDLVVWPSAGDVGPQDIETNETAAEIGWRNGVARSNGNAAIHQLGIPTVSVSMGAMSDIHMPVDLAFAGKAYDDKALLSCGYAFETAHEKRFAPPQTPELEITSECAGKSAFTRGSEAPLLTAEAMRNGDSSSIIVSGSISSSDSSQVEVFLDVEHVGPVQFNGSEWSVTAAVTAPWFGSDFPEKNVPPQWLAMVVVVASARNGRSNGKLMFS</sequence>
<dbReference type="InterPro" id="IPR036928">
    <property type="entry name" value="AS_sf"/>
</dbReference>
<organism evidence="1 2">
    <name type="scientific">Neocucurbitaria cava</name>
    <dbReference type="NCBI Taxonomy" id="798079"/>
    <lineage>
        <taxon>Eukaryota</taxon>
        <taxon>Fungi</taxon>
        <taxon>Dikarya</taxon>
        <taxon>Ascomycota</taxon>
        <taxon>Pezizomycotina</taxon>
        <taxon>Dothideomycetes</taxon>
        <taxon>Pleosporomycetidae</taxon>
        <taxon>Pleosporales</taxon>
        <taxon>Pleosporineae</taxon>
        <taxon>Cucurbitariaceae</taxon>
        <taxon>Neocucurbitaria</taxon>
    </lineage>
</organism>
<dbReference type="Proteomes" id="UP001140560">
    <property type="component" value="Unassembled WGS sequence"/>
</dbReference>
<comment type="caution">
    <text evidence="1">The sequence shown here is derived from an EMBL/GenBank/DDBJ whole genome shotgun (WGS) entry which is preliminary data.</text>
</comment>
<keyword evidence="2" id="KW-1185">Reference proteome</keyword>
<dbReference type="SUPFAM" id="SSF75304">
    <property type="entry name" value="Amidase signature (AS) enzymes"/>
    <property type="match status" value="1"/>
</dbReference>
<evidence type="ECO:0000313" key="2">
    <source>
        <dbReference type="Proteomes" id="UP001140560"/>
    </source>
</evidence>
<gene>
    <name evidence="1" type="ORF">N0V83_006814</name>
</gene>
<reference evidence="1" key="1">
    <citation type="submission" date="2022-10" db="EMBL/GenBank/DDBJ databases">
        <title>Tapping the CABI collections for fungal endophytes: first genome assemblies for Collariella, Neodidymelliopsis, Ascochyta clinopodiicola, Didymella pomorum, Didymosphaeria variabile, Neocosmospora piperis and Neocucurbitaria cava.</title>
        <authorList>
            <person name="Hill R."/>
        </authorList>
    </citation>
    <scope>NUCLEOTIDE SEQUENCE</scope>
    <source>
        <strain evidence="1">IMI 356814</strain>
    </source>
</reference>
<dbReference type="OrthoDB" id="566138at2759"/>
<proteinExistence type="predicted"/>
<dbReference type="PANTHER" id="PTHR42678">
    <property type="entry name" value="AMIDASE"/>
    <property type="match status" value="1"/>
</dbReference>